<protein>
    <submittedName>
        <fullName evidence="2">Uncharacterized protein</fullName>
    </submittedName>
</protein>
<evidence type="ECO:0000313" key="3">
    <source>
        <dbReference type="Proteomes" id="UP000231094"/>
    </source>
</evidence>
<organism evidence="2 3">
    <name type="scientific">Snodgrassella alvi</name>
    <dbReference type="NCBI Taxonomy" id="1196083"/>
    <lineage>
        <taxon>Bacteria</taxon>
        <taxon>Pseudomonadati</taxon>
        <taxon>Pseudomonadota</taxon>
        <taxon>Betaproteobacteria</taxon>
        <taxon>Neisseriales</taxon>
        <taxon>Neisseriaceae</taxon>
        <taxon>Snodgrassella</taxon>
    </lineage>
</organism>
<accession>A0A2N9Y784</accession>
<evidence type="ECO:0000256" key="1">
    <source>
        <dbReference type="SAM" id="Phobius"/>
    </source>
</evidence>
<keyword evidence="1" id="KW-0812">Transmembrane</keyword>
<proteinExistence type="predicted"/>
<dbReference type="AlphaFoldDB" id="A0A2N9Y784"/>
<evidence type="ECO:0000313" key="2">
    <source>
        <dbReference type="EMBL" id="PIT65042.1"/>
    </source>
</evidence>
<feature type="transmembrane region" description="Helical" evidence="1">
    <location>
        <begin position="62"/>
        <end position="81"/>
    </location>
</feature>
<sequence>MSNIRYNINLHLQVNLMSMNMNFDWHWSKSSTVLLLMILAVPFAQQLHINPDWVSYVENTQTLFLLFCFAFTLLSTLCGGLKGKEKAFWFWASLWWLVLLGRDQNWGRQTFPGYSHTIYHGIAAVLILGLVLMLLWPRLRAGIRYYYHQPFPVWNFLLAAAGFLLADAVERGRWIAQFILFNPVYDDMLEELYECPFMLALFAVSAVLQWRTILQMKRSLKQVKV</sequence>
<keyword evidence="1" id="KW-0472">Membrane</keyword>
<dbReference type="EMBL" id="MEIV01000009">
    <property type="protein sequence ID" value="PIT65042.1"/>
    <property type="molecule type" value="Genomic_DNA"/>
</dbReference>
<keyword evidence="1" id="KW-1133">Transmembrane helix</keyword>
<name>A0A2N9Y784_9NEIS</name>
<comment type="caution">
    <text evidence="2">The sequence shown here is derived from an EMBL/GenBank/DDBJ whole genome shotgun (WGS) entry which is preliminary data.</text>
</comment>
<feature type="transmembrane region" description="Helical" evidence="1">
    <location>
        <begin position="88"/>
        <end position="106"/>
    </location>
</feature>
<gene>
    <name evidence="2" type="ORF">BHC47_09425</name>
</gene>
<dbReference type="Proteomes" id="UP000231094">
    <property type="component" value="Unassembled WGS sequence"/>
</dbReference>
<feature type="transmembrane region" description="Helical" evidence="1">
    <location>
        <begin position="118"/>
        <end position="139"/>
    </location>
</feature>
<feature type="transmembrane region" description="Helical" evidence="1">
    <location>
        <begin position="197"/>
        <end position="214"/>
    </location>
</feature>
<feature type="transmembrane region" description="Helical" evidence="1">
    <location>
        <begin position="151"/>
        <end position="169"/>
    </location>
</feature>
<reference evidence="2 3" key="1">
    <citation type="journal article" date="2017" name="MBio">
        <title>Type VI secretion-mediated competition in the bee gut microbiome.</title>
        <authorList>
            <person name="Steele M.I."/>
            <person name="Kwong W.K."/>
            <person name="Powell J.E."/>
            <person name="Whiteley M."/>
            <person name="Moran N.A."/>
        </authorList>
    </citation>
    <scope>NUCLEOTIDE SEQUENCE [LARGE SCALE GENOMIC DNA]</scope>
    <source>
        <strain evidence="2 3">PEB0171</strain>
    </source>
</reference>